<keyword evidence="2" id="KW-0808">Transferase</keyword>
<dbReference type="InterPro" id="IPR016230">
    <property type="entry name" value="PrkA/YeaG"/>
</dbReference>
<keyword evidence="2" id="KW-0418">Kinase</keyword>
<name>A0A239PM04_9PROT</name>
<sequence>MTGGENLDVFDLFSESYTRVKQEAMSLRDYLLAARDDPMMYATPAERMIAAIGEPELVDTSKDPRLSRIFFNRTIRRYKAFEGFYGMEDTIERIVSYFRHAAQGLEEKRQILYLLGPVGGGKSSLAERLKELMELNPIYVLKAGDEISPVFESPLGLFQSEELKSLLEDKYGVDRRRLEGVMSPWAVKRLDEFGGDISKFEVVRLFPSKLRQIAICKTEPGDENNQDISALTGKVDIRKLEHFSQSDPDAYSYSGGLCRANQGLLEFVEMFKAPIKVLHPLLTATQEGNYIGTESLGPIPFQGVILAHSNEAEWQLFRNNKNNEAFLDRICVIKVPYCLRVTEERQIYEKLLRNSELASAPCAPETLDLLARFSVLTRLKEHENSTLYSKLRVYDGEKLKDTDPKAKSLQEYRDAAGIDEGMDGVSTRFAYKVLSETFNFDTEEVAADPVHMMYVLEQAIKREQFPEEEEKKYLDFIKSELSARYAEFIGKEIQKAYLESYAEYGQNLFDRYIAYADAWIEDQDYKDPDTGQLLDRATLDQELSKIEKPAGIANPKDFRNEVVKFTLRARAANQGRNPAWTSYEKLRNVIEKRMFSQVEDLLPVISFDSKKDSETEKKHENFVSRMVERGYTPRQVRRLVEWYMRVNKAG</sequence>
<reference evidence="2 3" key="1">
    <citation type="submission" date="2017-07" db="EMBL/GenBank/DDBJ databases">
        <authorList>
            <person name="Sun Z.S."/>
            <person name="Albrecht U."/>
            <person name="Echele G."/>
            <person name="Lee C.C."/>
        </authorList>
    </citation>
    <scope>NUCLEOTIDE SEQUENCE [LARGE SCALE GENOMIC DNA]</scope>
    <source>
        <strain evidence="2 3">CGMCC 1.12710</strain>
    </source>
</reference>
<dbReference type="PANTHER" id="PTHR30267:SF2">
    <property type="entry name" value="PROTEIN PRKA"/>
    <property type="match status" value="1"/>
</dbReference>
<dbReference type="SUPFAM" id="SSF52540">
    <property type="entry name" value="P-loop containing nucleoside triphosphate hydrolases"/>
    <property type="match status" value="1"/>
</dbReference>
<organism evidence="2 3">
    <name type="scientific">Amphiplicatus metriothermophilus</name>
    <dbReference type="NCBI Taxonomy" id="1519374"/>
    <lineage>
        <taxon>Bacteria</taxon>
        <taxon>Pseudomonadati</taxon>
        <taxon>Pseudomonadota</taxon>
        <taxon>Alphaproteobacteria</taxon>
        <taxon>Parvularculales</taxon>
        <taxon>Parvularculaceae</taxon>
        <taxon>Amphiplicatus</taxon>
    </lineage>
</organism>
<evidence type="ECO:0000259" key="1">
    <source>
        <dbReference type="SMART" id="SM00763"/>
    </source>
</evidence>
<gene>
    <name evidence="2" type="ORF">SAMN06297382_0895</name>
</gene>
<dbReference type="NCBIfam" id="NF011999">
    <property type="entry name" value="PRK15455.1"/>
    <property type="match status" value="1"/>
</dbReference>
<keyword evidence="3" id="KW-1185">Reference proteome</keyword>
<dbReference type="SMART" id="SM00763">
    <property type="entry name" value="AAA_PrkA"/>
    <property type="match status" value="1"/>
</dbReference>
<protein>
    <submittedName>
        <fullName evidence="2">Putative serine protein kinase, PrkA</fullName>
    </submittedName>
</protein>
<dbReference type="OrthoDB" id="9761914at2"/>
<dbReference type="EMBL" id="FZQA01000001">
    <property type="protein sequence ID" value="SNT68393.1"/>
    <property type="molecule type" value="Genomic_DNA"/>
</dbReference>
<dbReference type="InterPro" id="IPR010650">
    <property type="entry name" value="PrkA_C"/>
</dbReference>
<dbReference type="InterPro" id="IPR057741">
    <property type="entry name" value="YeaG"/>
</dbReference>
<evidence type="ECO:0000313" key="3">
    <source>
        <dbReference type="Proteomes" id="UP000198346"/>
    </source>
</evidence>
<dbReference type="Pfam" id="PF08298">
    <property type="entry name" value="AAA_PrkA"/>
    <property type="match status" value="1"/>
</dbReference>
<dbReference type="RefSeq" id="WP_089411341.1">
    <property type="nucleotide sequence ID" value="NZ_FZQA01000001.1"/>
</dbReference>
<dbReference type="Pfam" id="PF06798">
    <property type="entry name" value="PrkA"/>
    <property type="match status" value="1"/>
</dbReference>
<dbReference type="PANTHER" id="PTHR30267">
    <property type="entry name" value="PROTEIN KINASE PRKA"/>
    <property type="match status" value="1"/>
</dbReference>
<evidence type="ECO:0000313" key="2">
    <source>
        <dbReference type="EMBL" id="SNT68393.1"/>
    </source>
</evidence>
<dbReference type="Proteomes" id="UP000198346">
    <property type="component" value="Unassembled WGS sequence"/>
</dbReference>
<dbReference type="GO" id="GO:0004672">
    <property type="term" value="F:protein kinase activity"/>
    <property type="evidence" value="ECO:0007669"/>
    <property type="project" value="InterPro"/>
</dbReference>
<dbReference type="PIRSF" id="PIRSF000549">
    <property type="entry name" value="Ser_prot_kin"/>
    <property type="match status" value="1"/>
</dbReference>
<accession>A0A239PM04</accession>
<dbReference type="InterPro" id="IPR013153">
    <property type="entry name" value="Prk_AAA"/>
</dbReference>
<dbReference type="InterPro" id="IPR027417">
    <property type="entry name" value="P-loop_NTPase"/>
</dbReference>
<feature type="domain" description="PrkA AAA" evidence="1">
    <location>
        <begin position="25"/>
        <end position="386"/>
    </location>
</feature>
<dbReference type="AlphaFoldDB" id="A0A239PM04"/>
<proteinExistence type="predicted"/>